<dbReference type="STRING" id="1678841.TBC1_111728"/>
<dbReference type="PANTHER" id="PTHR46730:SF4">
    <property type="entry name" value="POLYCYSTIC KIDNEY DISEASE PROTEIN 1-LIKE 1"/>
    <property type="match status" value="1"/>
</dbReference>
<dbReference type="InterPro" id="IPR000601">
    <property type="entry name" value="PKD_dom"/>
</dbReference>
<evidence type="ECO:0000259" key="6">
    <source>
        <dbReference type="PROSITE" id="PS50093"/>
    </source>
</evidence>
<dbReference type="PANTHER" id="PTHR46730">
    <property type="entry name" value="POLYCYSTIN-1"/>
    <property type="match status" value="1"/>
</dbReference>
<keyword evidence="3" id="KW-0677">Repeat</keyword>
<dbReference type="Pfam" id="PF18911">
    <property type="entry name" value="PKD_4"/>
    <property type="match status" value="2"/>
</dbReference>
<evidence type="ECO:0000313" key="7">
    <source>
        <dbReference type="EMBL" id="GAP43572.1"/>
    </source>
</evidence>
<dbReference type="PATRIC" id="fig|1678841.3.peg.1920"/>
<gene>
    <name evidence="7" type="ORF">TBC1_111728</name>
</gene>
<dbReference type="EMBL" id="DF968182">
    <property type="protein sequence ID" value="GAP43572.1"/>
    <property type="molecule type" value="Genomic_DNA"/>
</dbReference>
<evidence type="ECO:0000256" key="3">
    <source>
        <dbReference type="ARBA" id="ARBA00022737"/>
    </source>
</evidence>
<dbReference type="NCBIfam" id="TIGR04131">
    <property type="entry name" value="Bac_Flav_CTERM"/>
    <property type="match status" value="1"/>
</dbReference>
<dbReference type="GO" id="GO:0005261">
    <property type="term" value="F:monoatomic cation channel activity"/>
    <property type="evidence" value="ECO:0007669"/>
    <property type="project" value="TreeGrafter"/>
</dbReference>
<dbReference type="Proteomes" id="UP000053091">
    <property type="component" value="Unassembled WGS sequence"/>
</dbReference>
<dbReference type="RefSeq" id="WP_062040892.1">
    <property type="nucleotide sequence ID" value="NZ_DF968182.1"/>
</dbReference>
<dbReference type="SUPFAM" id="SSF49299">
    <property type="entry name" value="PKD domain"/>
    <property type="match status" value="3"/>
</dbReference>
<feature type="domain" description="PKD" evidence="6">
    <location>
        <begin position="981"/>
        <end position="1030"/>
    </location>
</feature>
<dbReference type="Gene3D" id="2.60.40.2030">
    <property type="match status" value="1"/>
</dbReference>
<evidence type="ECO:0000313" key="8">
    <source>
        <dbReference type="Proteomes" id="UP000053091"/>
    </source>
</evidence>
<evidence type="ECO:0000256" key="4">
    <source>
        <dbReference type="ARBA" id="ARBA00022989"/>
    </source>
</evidence>
<accession>A0A0S7C1G4</accession>
<dbReference type="PROSITE" id="PS50093">
    <property type="entry name" value="PKD"/>
    <property type="match status" value="2"/>
</dbReference>
<comment type="subcellular location">
    <subcellularLocation>
        <location evidence="1">Membrane</location>
        <topology evidence="1">Multi-pass membrane protein</topology>
    </subcellularLocation>
</comment>
<feature type="domain" description="PKD" evidence="6">
    <location>
        <begin position="878"/>
        <end position="946"/>
    </location>
</feature>
<name>A0A0S7C1G4_9BACT</name>
<protein>
    <submittedName>
        <fullName evidence="7">Protein containing gliding motility-associated C-terminal domain</fullName>
    </submittedName>
</protein>
<keyword evidence="8" id="KW-1185">Reference proteome</keyword>
<dbReference type="Pfam" id="PF13585">
    <property type="entry name" value="CHU_C"/>
    <property type="match status" value="1"/>
</dbReference>
<keyword evidence="5" id="KW-0472">Membrane</keyword>
<organism evidence="7">
    <name type="scientific">Lentimicrobium saccharophilum</name>
    <dbReference type="NCBI Taxonomy" id="1678841"/>
    <lineage>
        <taxon>Bacteria</taxon>
        <taxon>Pseudomonadati</taxon>
        <taxon>Bacteroidota</taxon>
        <taxon>Bacteroidia</taxon>
        <taxon>Bacteroidales</taxon>
        <taxon>Lentimicrobiaceae</taxon>
        <taxon>Lentimicrobium</taxon>
    </lineage>
</organism>
<dbReference type="OrthoDB" id="1108781at2"/>
<sequence>MKRNYYFYLMPLTCRGFSCRVFRLPVFFLFAFLLFNNSEAQILPEYTVVEGVDPVTLVQQYLIGEGVETSNITYTGNDLSRGRFFGESNIGVDAGVLLTSGRAQNSKGPNNSGSKSFDSGSPGDVALNQLSGSNTLDACVLEFDFVPQSSLVEFKYVFASEEYPEYANSSYNDVFGFFISGPGIAGPYPAPPGFPDGAKNIAILPELTSPPVYVSINNINNGTSNNGPCEYCQYYVNNGIGNNPAVDKYIQYDGFTTVLVARANVIPCQTYHIKLSVADISDRSYDSGVFLEANSFSSVGVQSSLTFTHAVVDTAVENCNTASLRFRIDNVRSEPFIIHYDLGGTALNGVDYEQIPDSVIIPTGQQEVFVDIIPIVDDLPEPTKVVEIIYNTSFCEYIPDTALIWIKDYPQFELLPSNPQSIECGQSVFIRAGANGGIEPWDYLWNSGNPADTTDIIEVFPLVSTDYIVEVTDVCGNSVEAVIPVEVRGPVAVISQGDEINICLYDDIDLTVEGGTSWLWSTGETTPTINVAPTVNTVYSVTASDDCGNTDYTEILVTVGQPFAEAGEYEGICVGQSVELTANDTPNGTWVWTDMESGQTYNGRIITVSPATSRQYCVDVTDNCGNTVSDCTFIDVFQLTADAGTDPVICAGDFAELSGSSSTGSGIFRWTDGTNTYTGQVVQVSPLTTTTYTLTVDDGCEATDEVTVNVNPLPLVTALASVPAICPDELVNLTAAGAVSYEWTASPGDLSLSDPLSANPFALPLETTTYTVTGTDANGCTNTAEVIVQVKERMFADFIISQPAVCEGDEVVITYTGNALDYAAYDWNFDGGSVSGMGQGPLGISWTGPGTKTVSLTVTQEACVSEMVSQTIEVNAMPVAAFSYGITSGCQPLEAEFTSTSTGTTGGTTFTWDFGSAGTDAGVSVSRSFEQSGIYDVTLTVTNPGGCIDQAVSSGLVEVWPLPEAGFENSPPFASMKNPIISFSSTSSGSDLNYLWDLGDGTFVTDSVFTHIYSDSGYYQTVLTVENLYGCTDVFEKTIYISPRYALKIPTAFTPNGDGRNDEFRVTGNGVKEFRINIYNRWGALVFTSDNISDSWDGTAEGNEAAKGLYVYRIFFKDENDEVSEYTGSIVIVR</sequence>
<reference evidence="7" key="1">
    <citation type="journal article" date="2015" name="Genome Announc.">
        <title>Draft Genome Sequence of Bacteroidales Strain TBC1, a Novel Isolate from a Methanogenic Wastewater Treatment System.</title>
        <authorList>
            <person name="Tourlousse D.M."/>
            <person name="Matsuura N."/>
            <person name="Sun L."/>
            <person name="Toyonaga M."/>
            <person name="Kuroda K."/>
            <person name="Ohashi A."/>
            <person name="Cruz R."/>
            <person name="Yamaguchi T."/>
            <person name="Sekiguchi Y."/>
        </authorList>
    </citation>
    <scope>NUCLEOTIDE SEQUENCE [LARGE SCALE GENOMIC DNA]</scope>
    <source>
        <strain evidence="7">TBC1</strain>
    </source>
</reference>
<dbReference type="SMART" id="SM00089">
    <property type="entry name" value="PKD"/>
    <property type="match status" value="4"/>
</dbReference>
<evidence type="ECO:0000256" key="2">
    <source>
        <dbReference type="ARBA" id="ARBA00022692"/>
    </source>
</evidence>
<keyword evidence="4" id="KW-1133">Transmembrane helix</keyword>
<dbReference type="InterPro" id="IPR013783">
    <property type="entry name" value="Ig-like_fold"/>
</dbReference>
<dbReference type="InterPro" id="IPR022409">
    <property type="entry name" value="PKD/Chitinase_dom"/>
</dbReference>
<evidence type="ECO:0000256" key="1">
    <source>
        <dbReference type="ARBA" id="ARBA00004141"/>
    </source>
</evidence>
<dbReference type="AlphaFoldDB" id="A0A0S7C1G4"/>
<dbReference type="InterPro" id="IPR035986">
    <property type="entry name" value="PKD_dom_sf"/>
</dbReference>
<dbReference type="CDD" id="cd00146">
    <property type="entry name" value="PKD"/>
    <property type="match status" value="1"/>
</dbReference>
<keyword evidence="2" id="KW-0812">Transmembrane</keyword>
<evidence type="ECO:0000256" key="5">
    <source>
        <dbReference type="ARBA" id="ARBA00023136"/>
    </source>
</evidence>
<proteinExistence type="predicted"/>
<dbReference type="GO" id="GO:0006816">
    <property type="term" value="P:calcium ion transport"/>
    <property type="evidence" value="ECO:0007669"/>
    <property type="project" value="TreeGrafter"/>
</dbReference>
<dbReference type="NCBIfam" id="NF038133">
    <property type="entry name" value="choice_anch_L"/>
    <property type="match status" value="1"/>
</dbReference>
<dbReference type="GO" id="GO:0005886">
    <property type="term" value="C:plasma membrane"/>
    <property type="evidence" value="ECO:0007669"/>
    <property type="project" value="TreeGrafter"/>
</dbReference>
<dbReference type="SUPFAM" id="SSF141072">
    <property type="entry name" value="CalX-like"/>
    <property type="match status" value="1"/>
</dbReference>
<dbReference type="InterPro" id="IPR049804">
    <property type="entry name" value="Choice_anch_L"/>
</dbReference>
<dbReference type="InterPro" id="IPR038081">
    <property type="entry name" value="CalX-like_sf"/>
</dbReference>
<dbReference type="Gene3D" id="2.60.40.10">
    <property type="entry name" value="Immunoglobulins"/>
    <property type="match status" value="3"/>
</dbReference>
<dbReference type="InterPro" id="IPR026341">
    <property type="entry name" value="T9SS_type_B"/>
</dbReference>